<name>A0AAE0ZMH1_9GAST</name>
<gene>
    <name evidence="2" type="ORF">RRG08_011891</name>
</gene>
<reference evidence="2" key="1">
    <citation type="journal article" date="2023" name="G3 (Bethesda)">
        <title>A reference genome for the long-term kleptoplast-retaining sea slug Elysia crispata morphotype clarki.</title>
        <authorList>
            <person name="Eastman K.E."/>
            <person name="Pendleton A.L."/>
            <person name="Shaikh M.A."/>
            <person name="Suttiyut T."/>
            <person name="Ogas R."/>
            <person name="Tomko P."/>
            <person name="Gavelis G."/>
            <person name="Widhalm J.R."/>
            <person name="Wisecaver J.H."/>
        </authorList>
    </citation>
    <scope>NUCLEOTIDE SEQUENCE</scope>
    <source>
        <strain evidence="2">ECLA1</strain>
    </source>
</reference>
<dbReference type="EMBL" id="JAWDGP010003665">
    <property type="protein sequence ID" value="KAK3771978.1"/>
    <property type="molecule type" value="Genomic_DNA"/>
</dbReference>
<dbReference type="AlphaFoldDB" id="A0AAE0ZMH1"/>
<feature type="compositionally biased region" description="Basic and acidic residues" evidence="1">
    <location>
        <begin position="25"/>
        <end position="43"/>
    </location>
</feature>
<keyword evidence="3" id="KW-1185">Reference proteome</keyword>
<dbReference type="Proteomes" id="UP001283361">
    <property type="component" value="Unassembled WGS sequence"/>
</dbReference>
<evidence type="ECO:0000256" key="1">
    <source>
        <dbReference type="SAM" id="MobiDB-lite"/>
    </source>
</evidence>
<proteinExistence type="predicted"/>
<feature type="region of interest" description="Disordered" evidence="1">
    <location>
        <begin position="19"/>
        <end position="44"/>
    </location>
</feature>
<evidence type="ECO:0000313" key="3">
    <source>
        <dbReference type="Proteomes" id="UP001283361"/>
    </source>
</evidence>
<accession>A0AAE0ZMH1</accession>
<comment type="caution">
    <text evidence="2">The sequence shown here is derived from an EMBL/GenBank/DDBJ whole genome shotgun (WGS) entry which is preliminary data.</text>
</comment>
<protein>
    <submittedName>
        <fullName evidence="2">Uncharacterized protein</fullName>
    </submittedName>
</protein>
<evidence type="ECO:0000313" key="2">
    <source>
        <dbReference type="EMBL" id="KAK3771978.1"/>
    </source>
</evidence>
<organism evidence="2 3">
    <name type="scientific">Elysia crispata</name>
    <name type="common">lettuce slug</name>
    <dbReference type="NCBI Taxonomy" id="231223"/>
    <lineage>
        <taxon>Eukaryota</taxon>
        <taxon>Metazoa</taxon>
        <taxon>Spiralia</taxon>
        <taxon>Lophotrochozoa</taxon>
        <taxon>Mollusca</taxon>
        <taxon>Gastropoda</taxon>
        <taxon>Heterobranchia</taxon>
        <taxon>Euthyneura</taxon>
        <taxon>Panpulmonata</taxon>
        <taxon>Sacoglossa</taxon>
        <taxon>Placobranchoidea</taxon>
        <taxon>Plakobranchidae</taxon>
        <taxon>Elysia</taxon>
    </lineage>
</organism>
<sequence>MYHRHSLLKSSEERFRYKKMTSNFGRDKESPHKKTSSKRLENNKKKKPVYFKVELFGYAKIATITNRKTKHSSEISGLLQLTSLKPGAGEDVGTHWPYRWLAITGQPTFMMDTVSVTTKTHAALQ</sequence>